<dbReference type="Proteomes" id="UP000735302">
    <property type="component" value="Unassembled WGS sequence"/>
</dbReference>
<dbReference type="AlphaFoldDB" id="A0AAV4A489"/>
<keyword evidence="2" id="KW-1185">Reference proteome</keyword>
<proteinExistence type="predicted"/>
<comment type="caution">
    <text evidence="1">The sequence shown here is derived from an EMBL/GenBank/DDBJ whole genome shotgun (WGS) entry which is preliminary data.</text>
</comment>
<accession>A0AAV4A489</accession>
<reference evidence="1 2" key="1">
    <citation type="journal article" date="2021" name="Elife">
        <title>Chloroplast acquisition without the gene transfer in kleptoplastic sea slugs, Plakobranchus ocellatus.</title>
        <authorList>
            <person name="Maeda T."/>
            <person name="Takahashi S."/>
            <person name="Yoshida T."/>
            <person name="Shimamura S."/>
            <person name="Takaki Y."/>
            <person name="Nagai Y."/>
            <person name="Toyoda A."/>
            <person name="Suzuki Y."/>
            <person name="Arimoto A."/>
            <person name="Ishii H."/>
            <person name="Satoh N."/>
            <person name="Nishiyama T."/>
            <person name="Hasebe M."/>
            <person name="Maruyama T."/>
            <person name="Minagawa J."/>
            <person name="Obokata J."/>
            <person name="Shigenobu S."/>
        </authorList>
    </citation>
    <scope>NUCLEOTIDE SEQUENCE [LARGE SCALE GENOMIC DNA]</scope>
</reference>
<evidence type="ECO:0000313" key="1">
    <source>
        <dbReference type="EMBL" id="GFO01503.1"/>
    </source>
</evidence>
<organism evidence="1 2">
    <name type="scientific">Plakobranchus ocellatus</name>
    <dbReference type="NCBI Taxonomy" id="259542"/>
    <lineage>
        <taxon>Eukaryota</taxon>
        <taxon>Metazoa</taxon>
        <taxon>Spiralia</taxon>
        <taxon>Lophotrochozoa</taxon>
        <taxon>Mollusca</taxon>
        <taxon>Gastropoda</taxon>
        <taxon>Heterobranchia</taxon>
        <taxon>Euthyneura</taxon>
        <taxon>Panpulmonata</taxon>
        <taxon>Sacoglossa</taxon>
        <taxon>Placobranchoidea</taxon>
        <taxon>Plakobranchidae</taxon>
        <taxon>Plakobranchus</taxon>
    </lineage>
</organism>
<gene>
    <name evidence="1" type="ORF">PoB_002800800</name>
</gene>
<sequence>MPWPIVRNDFRIRSGPIAITDWISTGSRPYWFTPANFWDLGGIMHSEAALRSAGTLLSRVQAPASVSRSHGGP</sequence>
<dbReference type="EMBL" id="BLXT01003314">
    <property type="protein sequence ID" value="GFO01503.1"/>
    <property type="molecule type" value="Genomic_DNA"/>
</dbReference>
<evidence type="ECO:0000313" key="2">
    <source>
        <dbReference type="Proteomes" id="UP000735302"/>
    </source>
</evidence>
<name>A0AAV4A489_9GAST</name>
<protein>
    <submittedName>
        <fullName evidence="1">Uncharacterized protein</fullName>
    </submittedName>
</protein>